<feature type="transmembrane region" description="Helical" evidence="1">
    <location>
        <begin position="253"/>
        <end position="276"/>
    </location>
</feature>
<feature type="transmembrane region" description="Helical" evidence="1">
    <location>
        <begin position="21"/>
        <end position="44"/>
    </location>
</feature>
<proteinExistence type="predicted"/>
<dbReference type="RefSeq" id="WP_054936745.1">
    <property type="nucleotide sequence ID" value="NZ_LTBC01000006.1"/>
</dbReference>
<evidence type="ECO:0000313" key="2">
    <source>
        <dbReference type="EMBL" id="KYH32006.1"/>
    </source>
</evidence>
<feature type="transmembrane region" description="Helical" evidence="1">
    <location>
        <begin position="140"/>
        <end position="163"/>
    </location>
</feature>
<dbReference type="Pfam" id="PF12679">
    <property type="entry name" value="ABC2_membrane_2"/>
    <property type="match status" value="1"/>
</dbReference>
<comment type="caution">
    <text evidence="2">The sequence shown here is derived from an EMBL/GenBank/DDBJ whole genome shotgun (WGS) entry which is preliminary data.</text>
</comment>
<dbReference type="OrthoDB" id="9815855at2"/>
<dbReference type="GO" id="GO:0140359">
    <property type="term" value="F:ABC-type transporter activity"/>
    <property type="evidence" value="ECO:0007669"/>
    <property type="project" value="InterPro"/>
</dbReference>
<dbReference type="AlphaFoldDB" id="A0A151AWI2"/>
<accession>A0A151AWI2</accession>
<name>A0A151AWI2_9FIRM</name>
<keyword evidence="3" id="KW-1185">Reference proteome</keyword>
<keyword evidence="1" id="KW-1133">Transmembrane helix</keyword>
<sequence>MAEINPVLLKELRQRFRTGKTAWLLALYLLVIGAFVLGFMYLSWRGSPGIFQPDRSRSLFIMLSVTQLVLLGFVVPGLTAGVISGERERQTLNVLLTTRLTPRQIIWSKLVSACAFVVLLVVATLPLYSIVFMYGGIAPAQVLGVFGFYLVTIFLFGCIGVACSSFFKRTGVSTVTTYGLAFALAAGTGFLAVFLHEMNRLQARGGISPETWHPAFLAWVVEFLQDINPVFVLMQILGENGIPTGVNFGLPGWAVYTLVSLAAGVLLLHWSARLLLPGGKRRRITMDV</sequence>
<evidence type="ECO:0000313" key="3">
    <source>
        <dbReference type="Proteomes" id="UP000075670"/>
    </source>
</evidence>
<dbReference type="PANTHER" id="PTHR43471:SF12">
    <property type="entry name" value="HYPOTHETICAL MEMBRANE PROTEIN, CONSERVED"/>
    <property type="match status" value="1"/>
</dbReference>
<organism evidence="2 3">
    <name type="scientific">Moorella mulderi DSM 14980</name>
    <dbReference type="NCBI Taxonomy" id="1122241"/>
    <lineage>
        <taxon>Bacteria</taxon>
        <taxon>Bacillati</taxon>
        <taxon>Bacillota</taxon>
        <taxon>Clostridia</taxon>
        <taxon>Neomoorellales</taxon>
        <taxon>Neomoorellaceae</taxon>
        <taxon>Neomoorella</taxon>
    </lineage>
</organism>
<feature type="transmembrane region" description="Helical" evidence="1">
    <location>
        <begin position="59"/>
        <end position="85"/>
    </location>
</feature>
<feature type="transmembrane region" description="Helical" evidence="1">
    <location>
        <begin position="106"/>
        <end position="134"/>
    </location>
</feature>
<gene>
    <name evidence="2" type="ORF">MOMUL_18880</name>
</gene>
<evidence type="ECO:0000256" key="1">
    <source>
        <dbReference type="SAM" id="Phobius"/>
    </source>
</evidence>
<feature type="transmembrane region" description="Helical" evidence="1">
    <location>
        <begin position="175"/>
        <end position="195"/>
    </location>
</feature>
<keyword evidence="1" id="KW-0472">Membrane</keyword>
<dbReference type="PANTHER" id="PTHR43471">
    <property type="entry name" value="ABC TRANSPORTER PERMEASE"/>
    <property type="match status" value="1"/>
</dbReference>
<dbReference type="Proteomes" id="UP000075670">
    <property type="component" value="Unassembled WGS sequence"/>
</dbReference>
<keyword evidence="1" id="KW-0812">Transmembrane</keyword>
<dbReference type="PATRIC" id="fig|1122241.3.peg.2006"/>
<dbReference type="EMBL" id="LTBC01000006">
    <property type="protein sequence ID" value="KYH32006.1"/>
    <property type="molecule type" value="Genomic_DNA"/>
</dbReference>
<reference evidence="2 3" key="1">
    <citation type="submission" date="2016-02" db="EMBL/GenBank/DDBJ databases">
        <title>Genome sequence of Moorella mulderi DSM 14980.</title>
        <authorList>
            <person name="Poehlein A."/>
            <person name="Daniel R."/>
        </authorList>
    </citation>
    <scope>NUCLEOTIDE SEQUENCE [LARGE SCALE GENOMIC DNA]</scope>
    <source>
        <strain evidence="2 3">DSM 14980</strain>
    </source>
</reference>
<dbReference type="GO" id="GO:0005886">
    <property type="term" value="C:plasma membrane"/>
    <property type="evidence" value="ECO:0007669"/>
    <property type="project" value="UniProtKB-SubCell"/>
</dbReference>
<protein>
    <submittedName>
        <fullName evidence="2">ABC-2 family transporter protein</fullName>
    </submittedName>
</protein>